<dbReference type="Proteomes" id="UP000761534">
    <property type="component" value="Unassembled WGS sequence"/>
</dbReference>
<name>A0A642V1D4_9ASCO</name>
<keyword evidence="2" id="KW-1185">Reference proteome</keyword>
<evidence type="ECO:0000313" key="1">
    <source>
        <dbReference type="EMBL" id="KAA8909900.1"/>
    </source>
</evidence>
<reference evidence="1" key="1">
    <citation type="journal article" date="2019" name="G3 (Bethesda)">
        <title>Genome Assemblies of Two Rare Opportunistic Yeast Pathogens: Diutina rugosa (syn. Candida rugosa) and Trichomonascus ciferrii (syn. Candida ciferrii).</title>
        <authorList>
            <person name="Mixao V."/>
            <person name="Saus E."/>
            <person name="Hansen A.P."/>
            <person name="Lass-Florl C."/>
            <person name="Gabaldon T."/>
        </authorList>
    </citation>
    <scope>NUCLEOTIDE SEQUENCE</scope>
    <source>
        <strain evidence="1">CBS 4856</strain>
    </source>
</reference>
<accession>A0A642V1D4</accession>
<comment type="caution">
    <text evidence="1">The sequence shown here is derived from an EMBL/GenBank/DDBJ whole genome shotgun (WGS) entry which is preliminary data.</text>
</comment>
<dbReference type="VEuPathDB" id="FungiDB:TRICI_004337"/>
<evidence type="ECO:0000313" key="2">
    <source>
        <dbReference type="Proteomes" id="UP000761534"/>
    </source>
</evidence>
<protein>
    <submittedName>
        <fullName evidence="1">Uncharacterized protein</fullName>
    </submittedName>
</protein>
<gene>
    <name evidence="1" type="ORF">TRICI_004337</name>
</gene>
<sequence length="114" mass="12454">MSEYANSAPATLDVSNTMFGIAPVQFSLTDAPIEGAGSVATTWAGVYEGDIWYHSIQDMSGKRYKLDCCLENGKLVVKFLDPTESMKERMVFQCSSIVSPNHGQTTFSGIIQFS</sequence>
<proteinExistence type="predicted"/>
<dbReference type="AlphaFoldDB" id="A0A642V1D4"/>
<dbReference type="EMBL" id="SWFS01000331">
    <property type="protein sequence ID" value="KAA8909900.1"/>
    <property type="molecule type" value="Genomic_DNA"/>
</dbReference>
<organism evidence="1 2">
    <name type="scientific">Trichomonascus ciferrii</name>
    <dbReference type="NCBI Taxonomy" id="44093"/>
    <lineage>
        <taxon>Eukaryota</taxon>
        <taxon>Fungi</taxon>
        <taxon>Dikarya</taxon>
        <taxon>Ascomycota</taxon>
        <taxon>Saccharomycotina</taxon>
        <taxon>Dipodascomycetes</taxon>
        <taxon>Dipodascales</taxon>
        <taxon>Trichomonascaceae</taxon>
        <taxon>Trichomonascus</taxon>
        <taxon>Trichomonascus ciferrii complex</taxon>
    </lineage>
</organism>